<evidence type="ECO:0000256" key="2">
    <source>
        <dbReference type="SAM" id="Phobius"/>
    </source>
</evidence>
<accession>A0A1G4KE56</accession>
<keyword evidence="2" id="KW-1133">Transmembrane helix</keyword>
<comment type="similarity">
    <text evidence="1">Belongs to the short-chain dehydrogenases/reductases (SDR) family.</text>
</comment>
<keyword evidence="2" id="KW-0472">Membrane</keyword>
<feature type="transmembrane region" description="Helical" evidence="2">
    <location>
        <begin position="37"/>
        <end position="59"/>
    </location>
</feature>
<dbReference type="Gene3D" id="3.40.50.720">
    <property type="entry name" value="NAD(P)-binding Rossmann-like Domain"/>
    <property type="match status" value="1"/>
</dbReference>
<evidence type="ECO:0000313" key="4">
    <source>
        <dbReference type="Proteomes" id="UP000191024"/>
    </source>
</evidence>
<reference evidence="4" key="1">
    <citation type="submission" date="2016-03" db="EMBL/GenBank/DDBJ databases">
        <authorList>
            <person name="Devillers H."/>
        </authorList>
    </citation>
    <scope>NUCLEOTIDE SEQUENCE [LARGE SCALE GENOMIC DNA]</scope>
</reference>
<evidence type="ECO:0000256" key="1">
    <source>
        <dbReference type="RuleBase" id="RU000363"/>
    </source>
</evidence>
<dbReference type="InterPro" id="IPR036291">
    <property type="entry name" value="NAD(P)-bd_dom_sf"/>
</dbReference>
<keyword evidence="4" id="KW-1185">Reference proteome</keyword>
<dbReference type="PANTHER" id="PTHR24322:SF743">
    <property type="entry name" value="AER111WP"/>
    <property type="match status" value="1"/>
</dbReference>
<sequence length="325" mass="36554">MPFDFDFVVESFVIPIIRYPILVLIPFFRAFDLNVSTLGGFLVVYSFVLNGAILCNNMFKLRGRWRAMSKLTHFKCVVTGGSSGLGKQIVLKLLARYDNAEIIIIDKIEPEIADARAKFFKCDLSKMEDLDLALASIRSVGQIDLLINNAGMRCKYGSLKQTTYQDMNQIFQVNVFAPIRLLQELSPNLSEERQFYAVTIASALGINAPARASSYGATKASLIAFHESWTQEFSQADSVRSLLVLPGQLKTTMFEGFKPPKQFFAPLVEPDFLATRIINCCEIGLRGELYAPFYANFMYALKTSPYMVTWLGRFMSGMDSCLPHE</sequence>
<dbReference type="OrthoDB" id="5840532at2759"/>
<dbReference type="AlphaFoldDB" id="A0A1G4KE56"/>
<dbReference type="PANTHER" id="PTHR24322">
    <property type="entry name" value="PKSB"/>
    <property type="match status" value="1"/>
</dbReference>
<organism evidence="3 4">
    <name type="scientific">Lachancea mirantina</name>
    <dbReference type="NCBI Taxonomy" id="1230905"/>
    <lineage>
        <taxon>Eukaryota</taxon>
        <taxon>Fungi</taxon>
        <taxon>Dikarya</taxon>
        <taxon>Ascomycota</taxon>
        <taxon>Saccharomycotina</taxon>
        <taxon>Saccharomycetes</taxon>
        <taxon>Saccharomycetales</taxon>
        <taxon>Saccharomycetaceae</taxon>
        <taxon>Lachancea</taxon>
    </lineage>
</organism>
<dbReference type="EMBL" id="LT598468">
    <property type="protein sequence ID" value="SCV02666.1"/>
    <property type="molecule type" value="Genomic_DNA"/>
</dbReference>
<gene>
    <name evidence="3" type="ORF">LAMI_0H01728G</name>
</gene>
<feature type="transmembrane region" description="Helical" evidence="2">
    <location>
        <begin position="12"/>
        <end position="31"/>
    </location>
</feature>
<dbReference type="PRINTS" id="PR00080">
    <property type="entry name" value="SDRFAMILY"/>
</dbReference>
<dbReference type="PRINTS" id="PR00081">
    <property type="entry name" value="GDHRDH"/>
</dbReference>
<dbReference type="Pfam" id="PF00106">
    <property type="entry name" value="adh_short"/>
    <property type="match status" value="1"/>
</dbReference>
<dbReference type="Proteomes" id="UP000191024">
    <property type="component" value="Chromosome H"/>
</dbReference>
<dbReference type="STRING" id="1230905.A0A1G4KE56"/>
<dbReference type="GO" id="GO:0016616">
    <property type="term" value="F:oxidoreductase activity, acting on the CH-OH group of donors, NAD or NADP as acceptor"/>
    <property type="evidence" value="ECO:0007669"/>
    <property type="project" value="TreeGrafter"/>
</dbReference>
<evidence type="ECO:0000313" key="3">
    <source>
        <dbReference type="EMBL" id="SCV02666.1"/>
    </source>
</evidence>
<keyword evidence="2" id="KW-0812">Transmembrane</keyword>
<name>A0A1G4KE56_9SACH</name>
<protein>
    <submittedName>
        <fullName evidence="3">LAMI_0H01728g1_1</fullName>
    </submittedName>
</protein>
<dbReference type="SUPFAM" id="SSF51735">
    <property type="entry name" value="NAD(P)-binding Rossmann-fold domains"/>
    <property type="match status" value="1"/>
</dbReference>
<dbReference type="InterPro" id="IPR002347">
    <property type="entry name" value="SDR_fam"/>
</dbReference>
<proteinExistence type="inferred from homology"/>